<organism evidence="2 3">
    <name type="scientific">Shimia gijangensis</name>
    <dbReference type="NCBI Taxonomy" id="1470563"/>
    <lineage>
        <taxon>Bacteria</taxon>
        <taxon>Pseudomonadati</taxon>
        <taxon>Pseudomonadota</taxon>
        <taxon>Alphaproteobacteria</taxon>
        <taxon>Rhodobacterales</taxon>
        <taxon>Roseobacteraceae</taxon>
    </lineage>
</organism>
<dbReference type="Proteomes" id="UP000183982">
    <property type="component" value="Unassembled WGS sequence"/>
</dbReference>
<proteinExistence type="predicted"/>
<protein>
    <recommendedName>
        <fullName evidence="4">DUF3489 domain-containing protein</fullName>
    </recommendedName>
</protein>
<evidence type="ECO:0000313" key="3">
    <source>
        <dbReference type="Proteomes" id="UP000183982"/>
    </source>
</evidence>
<evidence type="ECO:0000256" key="1">
    <source>
        <dbReference type="SAM" id="MobiDB-lite"/>
    </source>
</evidence>
<gene>
    <name evidence="2" type="ORF">SAMN05444000_13128</name>
</gene>
<accession>A0A1M6SQV6</accession>
<name>A0A1M6SQV6_9RHOB</name>
<evidence type="ECO:0008006" key="4">
    <source>
        <dbReference type="Google" id="ProtNLM"/>
    </source>
</evidence>
<dbReference type="STRING" id="1470563.SAMN05444000_13128"/>
<dbReference type="InterPro" id="IPR021880">
    <property type="entry name" value="DUF3489"/>
</dbReference>
<dbReference type="Pfam" id="PF11994">
    <property type="entry name" value="DUF3489"/>
    <property type="match status" value="1"/>
</dbReference>
<dbReference type="SUPFAM" id="SSF46785">
    <property type="entry name" value="Winged helix' DNA-binding domain"/>
    <property type="match status" value="1"/>
</dbReference>
<dbReference type="EMBL" id="FQZQ01000031">
    <property type="protein sequence ID" value="SHK47134.1"/>
    <property type="molecule type" value="Genomic_DNA"/>
</dbReference>
<sequence length="96" mass="10686">MSNQTMSSDVRSECSPATGSLKPKSKKRTGRTKVEILRKLVSRPNGVTVTQIQKRLVWQPHTIRAAISRLRSSGLPIALDRSGRAARYRVVSGEER</sequence>
<dbReference type="Gene3D" id="1.10.10.10">
    <property type="entry name" value="Winged helix-like DNA-binding domain superfamily/Winged helix DNA-binding domain"/>
    <property type="match status" value="1"/>
</dbReference>
<feature type="region of interest" description="Disordered" evidence="1">
    <location>
        <begin position="1"/>
        <end position="31"/>
    </location>
</feature>
<dbReference type="InterPro" id="IPR036390">
    <property type="entry name" value="WH_DNA-bd_sf"/>
</dbReference>
<evidence type="ECO:0000313" key="2">
    <source>
        <dbReference type="EMBL" id="SHK47134.1"/>
    </source>
</evidence>
<dbReference type="AlphaFoldDB" id="A0A1M6SQV6"/>
<reference evidence="3" key="1">
    <citation type="submission" date="2016-11" db="EMBL/GenBank/DDBJ databases">
        <authorList>
            <person name="Varghese N."/>
            <person name="Submissions S."/>
        </authorList>
    </citation>
    <scope>NUCLEOTIDE SEQUENCE [LARGE SCALE GENOMIC DNA]</scope>
    <source>
        <strain evidence="3">DSM 100564</strain>
    </source>
</reference>
<dbReference type="RefSeq" id="WP_073256553.1">
    <property type="nucleotide sequence ID" value="NZ_FQZQ01000031.1"/>
</dbReference>
<keyword evidence="3" id="KW-1185">Reference proteome</keyword>
<dbReference type="InterPro" id="IPR036388">
    <property type="entry name" value="WH-like_DNA-bd_sf"/>
</dbReference>